<reference evidence="20" key="1">
    <citation type="submission" date="2022-01" db="EMBL/GenBank/DDBJ databases">
        <authorList>
            <person name="King R."/>
        </authorList>
    </citation>
    <scope>NUCLEOTIDE SEQUENCE</scope>
</reference>
<feature type="transmembrane region" description="Helical" evidence="17">
    <location>
        <begin position="93"/>
        <end position="115"/>
    </location>
</feature>
<evidence type="ECO:0000256" key="2">
    <source>
        <dbReference type="ARBA" id="ARBA00005364"/>
    </source>
</evidence>
<feature type="domain" description="Sodium/calcium exchanger membrane region" evidence="19">
    <location>
        <begin position="367"/>
        <end position="516"/>
    </location>
</feature>
<evidence type="ECO:0000256" key="6">
    <source>
        <dbReference type="ARBA" id="ARBA00022568"/>
    </source>
</evidence>
<dbReference type="AlphaFoldDB" id="A0A9N9TET3"/>
<evidence type="ECO:0000256" key="12">
    <source>
        <dbReference type="ARBA" id="ARBA00022989"/>
    </source>
</evidence>
<evidence type="ECO:0000256" key="8">
    <source>
        <dbReference type="ARBA" id="ARBA00022729"/>
    </source>
</evidence>
<feature type="transmembrane region" description="Helical" evidence="17">
    <location>
        <begin position="473"/>
        <end position="492"/>
    </location>
</feature>
<evidence type="ECO:0000256" key="4">
    <source>
        <dbReference type="ARBA" id="ARBA00022449"/>
    </source>
</evidence>
<dbReference type="InterPro" id="IPR004837">
    <property type="entry name" value="NaCa_Exmemb"/>
</dbReference>
<keyword evidence="14" id="KW-0406">Ion transport</keyword>
<keyword evidence="6" id="KW-0109">Calcium transport</keyword>
<keyword evidence="5" id="KW-0633">Potassium transport</keyword>
<dbReference type="InterPro" id="IPR004481">
    <property type="entry name" value="K/Na/Ca-exchanger"/>
</dbReference>
<dbReference type="NCBIfam" id="TIGR00367">
    <property type="entry name" value="calcium/sodium antiporter"/>
    <property type="match status" value="1"/>
</dbReference>
<keyword evidence="12 17" id="KW-1133">Transmembrane helix</keyword>
<evidence type="ECO:0000256" key="14">
    <source>
        <dbReference type="ARBA" id="ARBA00023065"/>
    </source>
</evidence>
<dbReference type="Proteomes" id="UP001153712">
    <property type="component" value="Chromosome 1"/>
</dbReference>
<evidence type="ECO:0000259" key="19">
    <source>
        <dbReference type="Pfam" id="PF01699"/>
    </source>
</evidence>
<dbReference type="EMBL" id="OU900094">
    <property type="protein sequence ID" value="CAG9854871.1"/>
    <property type="molecule type" value="Genomic_DNA"/>
</dbReference>
<keyword evidence="10" id="KW-0769">Symport</keyword>
<dbReference type="GO" id="GO:0005886">
    <property type="term" value="C:plasma membrane"/>
    <property type="evidence" value="ECO:0007669"/>
    <property type="project" value="TreeGrafter"/>
</dbReference>
<evidence type="ECO:0000256" key="7">
    <source>
        <dbReference type="ARBA" id="ARBA00022692"/>
    </source>
</evidence>
<keyword evidence="4" id="KW-0050">Antiport</keyword>
<keyword evidence="9" id="KW-0106">Calcium</keyword>
<feature type="transmembrane region" description="Helical" evidence="17">
    <location>
        <begin position="224"/>
        <end position="245"/>
    </location>
</feature>
<keyword evidence="13" id="KW-0915">Sodium</keyword>
<organism evidence="20 21">
    <name type="scientific">Phyllotreta striolata</name>
    <name type="common">Striped flea beetle</name>
    <name type="synonym">Crioceris striolata</name>
    <dbReference type="NCBI Taxonomy" id="444603"/>
    <lineage>
        <taxon>Eukaryota</taxon>
        <taxon>Metazoa</taxon>
        <taxon>Ecdysozoa</taxon>
        <taxon>Arthropoda</taxon>
        <taxon>Hexapoda</taxon>
        <taxon>Insecta</taxon>
        <taxon>Pterygota</taxon>
        <taxon>Neoptera</taxon>
        <taxon>Endopterygota</taxon>
        <taxon>Coleoptera</taxon>
        <taxon>Polyphaga</taxon>
        <taxon>Cucujiformia</taxon>
        <taxon>Chrysomeloidea</taxon>
        <taxon>Chrysomelidae</taxon>
        <taxon>Galerucinae</taxon>
        <taxon>Alticini</taxon>
        <taxon>Phyllotreta</taxon>
    </lineage>
</organism>
<dbReference type="Pfam" id="PF01699">
    <property type="entry name" value="Na_Ca_ex"/>
    <property type="match status" value="2"/>
</dbReference>
<feature type="domain" description="Sodium/calcium exchanger membrane region" evidence="19">
    <location>
        <begin position="103"/>
        <end position="244"/>
    </location>
</feature>
<keyword evidence="11" id="KW-0630">Potassium</keyword>
<dbReference type="Gene3D" id="1.20.1420.30">
    <property type="entry name" value="NCX, central ion-binding region"/>
    <property type="match status" value="2"/>
</dbReference>
<dbReference type="PANTHER" id="PTHR10846">
    <property type="entry name" value="SODIUM/POTASSIUM/CALCIUM EXCHANGER"/>
    <property type="match status" value="1"/>
</dbReference>
<evidence type="ECO:0000256" key="17">
    <source>
        <dbReference type="SAM" id="Phobius"/>
    </source>
</evidence>
<dbReference type="FunFam" id="1.20.1420.30:FF:000009">
    <property type="entry name" value="sodium/potassium/calcium exchanger 5 isoform X2"/>
    <property type="match status" value="1"/>
</dbReference>
<protein>
    <recommendedName>
        <fullName evidence="19">Sodium/calcium exchanger membrane region domain-containing protein</fullName>
    </recommendedName>
</protein>
<evidence type="ECO:0000256" key="13">
    <source>
        <dbReference type="ARBA" id="ARBA00023053"/>
    </source>
</evidence>
<keyword evidence="21" id="KW-1185">Reference proteome</keyword>
<evidence type="ECO:0000313" key="21">
    <source>
        <dbReference type="Proteomes" id="UP001153712"/>
    </source>
</evidence>
<keyword evidence="8 18" id="KW-0732">Signal</keyword>
<accession>A0A9N9TET3</accession>
<dbReference type="InterPro" id="IPR044880">
    <property type="entry name" value="NCX_ion-bd_dom_sf"/>
</dbReference>
<evidence type="ECO:0000256" key="18">
    <source>
        <dbReference type="SAM" id="SignalP"/>
    </source>
</evidence>
<evidence type="ECO:0000256" key="5">
    <source>
        <dbReference type="ARBA" id="ARBA00022538"/>
    </source>
</evidence>
<evidence type="ECO:0000313" key="20">
    <source>
        <dbReference type="EMBL" id="CAG9854871.1"/>
    </source>
</evidence>
<dbReference type="GO" id="GO:0006874">
    <property type="term" value="P:intracellular calcium ion homeostasis"/>
    <property type="evidence" value="ECO:0007669"/>
    <property type="project" value="TreeGrafter"/>
</dbReference>
<keyword evidence="3" id="KW-0813">Transport</keyword>
<evidence type="ECO:0000256" key="1">
    <source>
        <dbReference type="ARBA" id="ARBA00004141"/>
    </source>
</evidence>
<dbReference type="OrthoDB" id="2127281at2759"/>
<feature type="chain" id="PRO_5040224860" description="Sodium/calcium exchanger membrane region domain-containing protein" evidence="18">
    <location>
        <begin position="23"/>
        <end position="527"/>
    </location>
</feature>
<feature type="signal peptide" evidence="18">
    <location>
        <begin position="1"/>
        <end position="22"/>
    </location>
</feature>
<name>A0A9N9TET3_PHYSR</name>
<evidence type="ECO:0000256" key="3">
    <source>
        <dbReference type="ARBA" id="ARBA00022448"/>
    </source>
</evidence>
<feature type="transmembrane region" description="Helical" evidence="17">
    <location>
        <begin position="201"/>
        <end position="218"/>
    </location>
</feature>
<proteinExistence type="inferred from homology"/>
<feature type="transmembrane region" description="Helical" evidence="17">
    <location>
        <begin position="368"/>
        <end position="394"/>
    </location>
</feature>
<keyword evidence="16" id="KW-0739">Sodium transport</keyword>
<comment type="similarity">
    <text evidence="2">Belongs to the Ca(2+):cation antiporter (CaCA) (TC 2.A.19) family. SLC24A subfamily.</text>
</comment>
<evidence type="ECO:0000256" key="10">
    <source>
        <dbReference type="ARBA" id="ARBA00022847"/>
    </source>
</evidence>
<evidence type="ECO:0000256" key="11">
    <source>
        <dbReference type="ARBA" id="ARBA00022958"/>
    </source>
</evidence>
<dbReference type="GO" id="GO:0008273">
    <property type="term" value="F:calcium, potassium:sodium antiporter activity"/>
    <property type="evidence" value="ECO:0007669"/>
    <property type="project" value="TreeGrafter"/>
</dbReference>
<dbReference type="PANTHER" id="PTHR10846:SF2">
    <property type="entry name" value="RE48874P"/>
    <property type="match status" value="1"/>
</dbReference>
<feature type="transmembrane region" description="Helical" evidence="17">
    <location>
        <begin position="499"/>
        <end position="522"/>
    </location>
</feature>
<dbReference type="GO" id="GO:0015293">
    <property type="term" value="F:symporter activity"/>
    <property type="evidence" value="ECO:0007669"/>
    <property type="project" value="UniProtKB-KW"/>
</dbReference>
<gene>
    <name evidence="20" type="ORF">PHYEVI_LOCUS1331</name>
</gene>
<keyword evidence="7 17" id="KW-0812">Transmembrane</keyword>
<feature type="transmembrane region" description="Helical" evidence="17">
    <location>
        <begin position="435"/>
        <end position="453"/>
    </location>
</feature>
<comment type="subcellular location">
    <subcellularLocation>
        <location evidence="1">Membrane</location>
        <topology evidence="1">Multi-pass membrane protein</topology>
    </subcellularLocation>
</comment>
<dbReference type="GO" id="GO:0005262">
    <property type="term" value="F:calcium channel activity"/>
    <property type="evidence" value="ECO:0007669"/>
    <property type="project" value="TreeGrafter"/>
</dbReference>
<evidence type="ECO:0000256" key="15">
    <source>
        <dbReference type="ARBA" id="ARBA00023136"/>
    </source>
</evidence>
<evidence type="ECO:0000256" key="16">
    <source>
        <dbReference type="ARBA" id="ARBA00023201"/>
    </source>
</evidence>
<sequence>MMRSSLCLFILVCSYAATLVVAHPSRDKSNLTIDNKASENDHNSGVQKKYIREWNRLTFVPFAKLREGEDNSSCSAGDGDDDDFPFFLSEDQILHGGIILIVLIGIYGFTLLAVVCNDYFLPCVETICERLNLTPDVAAATFMSIATSTPEFFTNTIGTFVTNSDLGIGTIVGSSMFNALGVPAIGGLASARPLHLDWYPLSRDAFIYLIAISVLIYISYDGRIYWYETLISLSVYICYFIIMFNNKKIARFVKKFVKKLAKSEEGKDSQEEISKEPQEVEPDLPRASHISAYGTYSEENKTAEYEVEHQKVLEAVLSEDKKEAQQSLFRRPEGNMFQKIFFYYAWPLKLILRYTVPNPIVYPRFYPVTFLMCIFWIGVNSYVISWMISLIGLITHLPDALLGMTIMAVGGCLPETVSMTIIARRGEGAFGVSNSLGANTMNILYSLGLPWLLKNLIREGKVPIQIHSGSLEYTIMSLIVAVVVLYSILLIGKFRLSKISGAIIGCFYIALVVLAILTQTVFFKEQC</sequence>
<evidence type="ECO:0000256" key="9">
    <source>
        <dbReference type="ARBA" id="ARBA00022837"/>
    </source>
</evidence>
<keyword evidence="15 17" id="KW-0472">Membrane</keyword>
<feature type="transmembrane region" description="Helical" evidence="17">
    <location>
        <begin position="400"/>
        <end position="423"/>
    </location>
</feature>